<dbReference type="Pfam" id="PF00037">
    <property type="entry name" value="Fer4"/>
    <property type="match status" value="1"/>
</dbReference>
<dbReference type="InterPro" id="IPR050395">
    <property type="entry name" value="4Fe4S_Ferredoxin_RnfB"/>
</dbReference>
<dbReference type="GO" id="GO:0009055">
    <property type="term" value="F:electron transfer activity"/>
    <property type="evidence" value="ECO:0007669"/>
    <property type="project" value="InterPro"/>
</dbReference>
<evidence type="ECO:0000259" key="12">
    <source>
        <dbReference type="PROSITE" id="PS51379"/>
    </source>
</evidence>
<comment type="subcellular location">
    <subcellularLocation>
        <location evidence="10">Cell membrane</location>
    </subcellularLocation>
</comment>
<reference evidence="14" key="1">
    <citation type="journal article" date="2021" name="PeerJ">
        <title>Extensive microbial diversity within the chicken gut microbiome revealed by metagenomics and culture.</title>
        <authorList>
            <person name="Gilroy R."/>
            <person name="Ravi A."/>
            <person name="Getino M."/>
            <person name="Pursley I."/>
            <person name="Horton D.L."/>
            <person name="Alikhan N.F."/>
            <person name="Baker D."/>
            <person name="Gharbi K."/>
            <person name="Hall N."/>
            <person name="Watson M."/>
            <person name="Adriaenssens E.M."/>
            <person name="Foster-Nyarko E."/>
            <person name="Jarju S."/>
            <person name="Secka A."/>
            <person name="Antonio M."/>
            <person name="Oren A."/>
            <person name="Chaudhuri R.R."/>
            <person name="La Ragione R."/>
            <person name="Hildebrand F."/>
            <person name="Pallen M.J."/>
        </authorList>
    </citation>
    <scope>NUCLEOTIDE SEQUENCE</scope>
    <source>
        <strain evidence="14">CHK186-16707</strain>
    </source>
</reference>
<keyword evidence="4 10" id="KW-0677">Repeat</keyword>
<keyword evidence="2 10" id="KW-0004">4Fe-4S</keyword>
<dbReference type="GO" id="GO:0022900">
    <property type="term" value="P:electron transport chain"/>
    <property type="evidence" value="ECO:0007669"/>
    <property type="project" value="UniProtKB-UniRule"/>
</dbReference>
<evidence type="ECO:0000256" key="11">
    <source>
        <dbReference type="SAM" id="MobiDB-lite"/>
    </source>
</evidence>
<dbReference type="GO" id="GO:0005886">
    <property type="term" value="C:plasma membrane"/>
    <property type="evidence" value="ECO:0007669"/>
    <property type="project" value="UniProtKB-SubCell"/>
</dbReference>
<feature type="binding site" evidence="10">
    <location>
        <position position="50"/>
    </location>
    <ligand>
        <name>[4Fe-4S] cluster</name>
        <dbReference type="ChEBI" id="CHEBI:49883"/>
        <label>1</label>
    </ligand>
</feature>
<evidence type="ECO:0000256" key="8">
    <source>
        <dbReference type="ARBA" id="ARBA00023014"/>
    </source>
</evidence>
<feature type="binding site" evidence="10">
    <location>
        <position position="174"/>
    </location>
    <ligand>
        <name>[4Fe-4S] cluster</name>
        <dbReference type="ChEBI" id="CHEBI:49883"/>
        <label>3</label>
    </ligand>
</feature>
<evidence type="ECO:0000256" key="1">
    <source>
        <dbReference type="ARBA" id="ARBA00022448"/>
    </source>
</evidence>
<evidence type="ECO:0000259" key="13">
    <source>
        <dbReference type="PROSITE" id="PS51656"/>
    </source>
</evidence>
<keyword evidence="1 10" id="KW-0813">Transport</keyword>
<organism evidence="14 15">
    <name type="scientific">Candidatus Mailhella merdigallinarum</name>
    <dbReference type="NCBI Taxonomy" id="2838658"/>
    <lineage>
        <taxon>Bacteria</taxon>
        <taxon>Pseudomonadati</taxon>
        <taxon>Thermodesulfobacteriota</taxon>
        <taxon>Desulfovibrionia</taxon>
        <taxon>Desulfovibrionales</taxon>
        <taxon>Desulfovibrionaceae</taxon>
        <taxon>Mailhella</taxon>
    </lineage>
</organism>
<dbReference type="GO" id="GO:0051539">
    <property type="term" value="F:4 iron, 4 sulfur cluster binding"/>
    <property type="evidence" value="ECO:0007669"/>
    <property type="project" value="UniProtKB-UniRule"/>
</dbReference>
<accession>A0A9D2HG24</accession>
<dbReference type="AlphaFoldDB" id="A0A9D2HG24"/>
<dbReference type="PROSITE" id="PS51379">
    <property type="entry name" value="4FE4S_FER_2"/>
    <property type="match status" value="2"/>
</dbReference>
<dbReference type="PANTHER" id="PTHR43560:SF1">
    <property type="entry name" value="ION-TRANSLOCATING OXIDOREDUCTASE COMPLEX SUBUNIT B"/>
    <property type="match status" value="1"/>
</dbReference>
<dbReference type="NCBIfam" id="NF005503">
    <property type="entry name" value="PRK07118.1-2"/>
    <property type="match status" value="1"/>
</dbReference>
<feature type="binding site" evidence="10">
    <location>
        <position position="47"/>
    </location>
    <ligand>
        <name>[4Fe-4S] cluster</name>
        <dbReference type="ChEBI" id="CHEBI:49883"/>
        <label>1</label>
    </ligand>
</feature>
<evidence type="ECO:0000256" key="6">
    <source>
        <dbReference type="ARBA" id="ARBA00022982"/>
    </source>
</evidence>
<comment type="caution">
    <text evidence="14">The sequence shown here is derived from an EMBL/GenBank/DDBJ whole genome shotgun (WGS) entry which is preliminary data.</text>
</comment>
<dbReference type="GO" id="GO:0046872">
    <property type="term" value="F:metal ion binding"/>
    <property type="evidence" value="ECO:0007669"/>
    <property type="project" value="UniProtKB-KW"/>
</dbReference>
<feature type="binding site" evidence="10">
    <location>
        <position position="152"/>
    </location>
    <ligand>
        <name>[4Fe-4S] cluster</name>
        <dbReference type="ChEBI" id="CHEBI:49883"/>
        <label>3</label>
    </ligand>
</feature>
<keyword evidence="5 10" id="KW-1278">Translocase</keyword>
<keyword evidence="6 10" id="KW-0249">Electron transport</keyword>
<dbReference type="PANTHER" id="PTHR43560">
    <property type="entry name" value="ION-TRANSLOCATING OXIDOREDUCTASE COMPLEX SUBUNIT B"/>
    <property type="match status" value="1"/>
</dbReference>
<dbReference type="HAMAP" id="MF_00463">
    <property type="entry name" value="RsxB_RnfB"/>
    <property type="match status" value="1"/>
</dbReference>
<feature type="binding site" evidence="10">
    <location>
        <position position="148"/>
    </location>
    <ligand>
        <name>[4Fe-4S] cluster</name>
        <dbReference type="ChEBI" id="CHEBI:49883"/>
        <label>2</label>
    </ligand>
</feature>
<keyword evidence="10" id="KW-1003">Cell membrane</keyword>
<evidence type="ECO:0000313" key="14">
    <source>
        <dbReference type="EMBL" id="HJA09370.1"/>
    </source>
</evidence>
<dbReference type="CDD" id="cd10549">
    <property type="entry name" value="MtMvhB_like"/>
    <property type="match status" value="1"/>
</dbReference>
<dbReference type="InterPro" id="IPR007202">
    <property type="entry name" value="4Fe-4S_dom"/>
</dbReference>
<feature type="domain" description="4Fe-4S ferredoxin-type" evidence="12">
    <location>
        <begin position="162"/>
        <end position="191"/>
    </location>
</feature>
<comment type="similarity">
    <text evidence="10">Belongs to the 4Fe4S bacterial-type ferredoxin family. RnfB subfamily.</text>
</comment>
<evidence type="ECO:0000256" key="4">
    <source>
        <dbReference type="ARBA" id="ARBA00022737"/>
    </source>
</evidence>
<comment type="subunit">
    <text evidence="10">The complex is composed of six subunits: RnfA, RnfB, RnfC, RnfD, RnfE and RnfG.</text>
</comment>
<proteinExistence type="inferred from homology"/>
<feature type="compositionally biased region" description="Low complexity" evidence="11">
    <location>
        <begin position="299"/>
        <end position="310"/>
    </location>
</feature>
<feature type="binding site" evidence="10">
    <location>
        <position position="73"/>
    </location>
    <ligand>
        <name>[4Fe-4S] cluster</name>
        <dbReference type="ChEBI" id="CHEBI:49883"/>
        <label>1</label>
    </ligand>
</feature>
<keyword evidence="3 10" id="KW-0479">Metal-binding</keyword>
<evidence type="ECO:0000313" key="15">
    <source>
        <dbReference type="Proteomes" id="UP000824225"/>
    </source>
</evidence>
<keyword evidence="8 10" id="KW-0411">Iron-sulfur</keyword>
<feature type="binding site" evidence="10">
    <location>
        <position position="55"/>
    </location>
    <ligand>
        <name>[4Fe-4S] cluster</name>
        <dbReference type="ChEBI" id="CHEBI:49883"/>
        <label>1</label>
    </ligand>
</feature>
<dbReference type="Gene3D" id="3.30.70.20">
    <property type="match status" value="2"/>
</dbReference>
<feature type="region of interest" description="Disordered" evidence="11">
    <location>
        <begin position="280"/>
        <end position="319"/>
    </location>
</feature>
<gene>
    <name evidence="10" type="primary">rnfB</name>
    <name evidence="14" type="ORF">H9962_09320</name>
</gene>
<dbReference type="Pfam" id="PF04060">
    <property type="entry name" value="FeS"/>
    <property type="match status" value="1"/>
</dbReference>
<keyword evidence="9 10" id="KW-0472">Membrane</keyword>
<comment type="caution">
    <text evidence="10">Lacks conserved residue(s) required for the propagation of feature annotation.</text>
</comment>
<evidence type="ECO:0000256" key="10">
    <source>
        <dbReference type="HAMAP-Rule" id="MF_00463"/>
    </source>
</evidence>
<keyword evidence="7 10" id="KW-0408">Iron</keyword>
<name>A0A9D2HG24_9BACT</name>
<feature type="domain" description="4Fe-4S" evidence="13">
    <location>
        <begin position="30"/>
        <end position="90"/>
    </location>
</feature>
<comment type="cofactor">
    <cofactor evidence="10">
        <name>[4Fe-4S] cluster</name>
        <dbReference type="ChEBI" id="CHEBI:49883"/>
    </cofactor>
    <text evidence="10">Binds 3 [4Fe-4S] clusters.</text>
</comment>
<dbReference type="EC" id="7.-.-.-" evidence="10"/>
<dbReference type="PROSITE" id="PS51656">
    <property type="entry name" value="4FE4S"/>
    <property type="match status" value="1"/>
</dbReference>
<dbReference type="Gene3D" id="1.10.15.40">
    <property type="entry name" value="Electron transport complex subunit B, putative Fe-S cluster"/>
    <property type="match status" value="1"/>
</dbReference>
<feature type="domain" description="4Fe-4S ferredoxin-type" evidence="12">
    <location>
        <begin position="205"/>
        <end position="236"/>
    </location>
</feature>
<dbReference type="InterPro" id="IPR010207">
    <property type="entry name" value="Elect_transpt_cplx_RnfB/RsxB"/>
</dbReference>
<feature type="binding site" evidence="10">
    <location>
        <position position="177"/>
    </location>
    <ligand>
        <name>[4Fe-4S] cluster</name>
        <dbReference type="ChEBI" id="CHEBI:49883"/>
        <label>3</label>
    </ligand>
</feature>
<dbReference type="Proteomes" id="UP000824225">
    <property type="component" value="Unassembled WGS sequence"/>
</dbReference>
<dbReference type="InterPro" id="IPR017896">
    <property type="entry name" value="4Fe4S_Fe-S-bd"/>
</dbReference>
<sequence>MVTTSILALFILGFVAAALLGVASKLLAVEEDPRVEAVVGVLPGANCGGCGYAGCENYAQAVVNDPNVPANLCVAGGEETGINVGNLTGKTVAAMEPQISFRRCEKVEGKVAVRFQYQGMPSCAAAALLAAGQGTDQCRYSCLGHGDCIKVCPFDALYLRDGLIRVNPARCTGCGQCTKACPRNILEIVPRRARVMVCCSTKDKGKVVTEICEAGCIQCLRCKRQCPAGAISIVDGRVHVDQRLCLSYGEECGQACVASCPRHILRSLCPATPLNQAEARAEQDAAVAANPDLRETPQAASLSAEVAAARSSERDEPKQ</sequence>
<dbReference type="InterPro" id="IPR017900">
    <property type="entry name" value="4Fe4S_Fe_S_CS"/>
</dbReference>
<dbReference type="EMBL" id="DXAN01000029">
    <property type="protein sequence ID" value="HJA09370.1"/>
    <property type="molecule type" value="Genomic_DNA"/>
</dbReference>
<dbReference type="SUPFAM" id="SSF54862">
    <property type="entry name" value="4Fe-4S ferredoxins"/>
    <property type="match status" value="2"/>
</dbReference>
<evidence type="ECO:0000256" key="3">
    <source>
        <dbReference type="ARBA" id="ARBA00022723"/>
    </source>
</evidence>
<protein>
    <recommendedName>
        <fullName evidence="10">Ion-translocating oxidoreductase complex subunit B</fullName>
        <ecNumber evidence="10">7.-.-.-</ecNumber>
    </recommendedName>
    <alternativeName>
        <fullName evidence="10">Rnf electron transport complex subunit B</fullName>
    </alternativeName>
</protein>
<evidence type="ECO:0000256" key="7">
    <source>
        <dbReference type="ARBA" id="ARBA00023004"/>
    </source>
</evidence>
<dbReference type="PROSITE" id="PS00198">
    <property type="entry name" value="4FE4S_FER_1"/>
    <property type="match status" value="2"/>
</dbReference>
<feature type="binding site" evidence="10">
    <location>
        <position position="138"/>
    </location>
    <ligand>
        <name>[4Fe-4S] cluster</name>
        <dbReference type="ChEBI" id="CHEBI:49883"/>
        <label>2</label>
    </ligand>
</feature>
<feature type="binding site" evidence="10">
    <location>
        <position position="181"/>
    </location>
    <ligand>
        <name>[4Fe-4S] cluster</name>
        <dbReference type="ChEBI" id="CHEBI:49883"/>
        <label>2</label>
    </ligand>
</feature>
<evidence type="ECO:0000256" key="2">
    <source>
        <dbReference type="ARBA" id="ARBA00022485"/>
    </source>
</evidence>
<feature type="region of interest" description="Hydrophobic" evidence="10">
    <location>
        <begin position="1"/>
        <end position="24"/>
    </location>
</feature>
<comment type="function">
    <text evidence="10">Part of a membrane-bound complex that couples electron transfer with translocation of ions across the membrane.</text>
</comment>
<reference evidence="14" key="2">
    <citation type="submission" date="2021-04" db="EMBL/GenBank/DDBJ databases">
        <authorList>
            <person name="Gilroy R."/>
        </authorList>
    </citation>
    <scope>NUCLEOTIDE SEQUENCE</scope>
    <source>
        <strain evidence="14">CHK186-16707</strain>
    </source>
</reference>
<feature type="binding site" evidence="10">
    <location>
        <position position="171"/>
    </location>
    <ligand>
        <name>[4Fe-4S] cluster</name>
        <dbReference type="ChEBI" id="CHEBI:49883"/>
        <label>3</label>
    </ligand>
</feature>
<feature type="binding site" evidence="10">
    <location>
        <position position="142"/>
    </location>
    <ligand>
        <name>[4Fe-4S] cluster</name>
        <dbReference type="ChEBI" id="CHEBI:49883"/>
        <label>2</label>
    </ligand>
</feature>
<dbReference type="Pfam" id="PF12798">
    <property type="entry name" value="Fer4_3"/>
    <property type="match status" value="1"/>
</dbReference>
<evidence type="ECO:0000256" key="5">
    <source>
        <dbReference type="ARBA" id="ARBA00022967"/>
    </source>
</evidence>
<evidence type="ECO:0000256" key="9">
    <source>
        <dbReference type="ARBA" id="ARBA00023136"/>
    </source>
</evidence>